<reference evidence="3 4" key="1">
    <citation type="journal article" date="2019" name="Sci. Rep.">
        <title>Orb-weaving spider Araneus ventricosus genome elucidates the spidroin gene catalogue.</title>
        <authorList>
            <person name="Kono N."/>
            <person name="Nakamura H."/>
            <person name="Ohtoshi R."/>
            <person name="Moran D.A.P."/>
            <person name="Shinohara A."/>
            <person name="Yoshida Y."/>
            <person name="Fujiwara M."/>
            <person name="Mori M."/>
            <person name="Tomita M."/>
            <person name="Arakawa K."/>
        </authorList>
    </citation>
    <scope>NUCLEOTIDE SEQUENCE [LARGE SCALE GENOMIC DNA]</scope>
</reference>
<evidence type="ECO:0000256" key="1">
    <source>
        <dbReference type="SAM" id="MobiDB-lite"/>
    </source>
</evidence>
<evidence type="ECO:0000313" key="2">
    <source>
        <dbReference type="EMBL" id="GBN58885.1"/>
    </source>
</evidence>
<feature type="region of interest" description="Disordered" evidence="1">
    <location>
        <begin position="1"/>
        <end position="25"/>
    </location>
</feature>
<dbReference type="Proteomes" id="UP000499080">
    <property type="component" value="Unassembled WGS sequence"/>
</dbReference>
<name>A0A4Y2Q779_ARAVE</name>
<dbReference type="AlphaFoldDB" id="A0A4Y2Q779"/>
<keyword evidence="4" id="KW-1185">Reference proteome</keyword>
<feature type="compositionally biased region" description="Polar residues" evidence="1">
    <location>
        <begin position="1"/>
        <end position="16"/>
    </location>
</feature>
<evidence type="ECO:0000313" key="4">
    <source>
        <dbReference type="Proteomes" id="UP000499080"/>
    </source>
</evidence>
<protein>
    <submittedName>
        <fullName evidence="3">Uncharacterized protein</fullName>
    </submittedName>
</protein>
<proteinExistence type="predicted"/>
<sequence length="94" mass="10212">MSCRQISKQELTSPCGYSNGEALDPSTRDSMCLLWEGSDDGLLGLRPIAGAVIQLLGCFGRVGRSRCSGYRKTTYYNGPSSMTKNFCSSSNHHP</sequence>
<dbReference type="EMBL" id="BGPR01136896">
    <property type="protein sequence ID" value="GBN58885.1"/>
    <property type="molecule type" value="Genomic_DNA"/>
</dbReference>
<gene>
    <name evidence="3" type="ORF">AVEN_154377_1</name>
    <name evidence="2" type="ORF">AVEN_2466_1</name>
</gene>
<comment type="caution">
    <text evidence="3">The sequence shown here is derived from an EMBL/GenBank/DDBJ whole genome shotgun (WGS) entry which is preliminary data.</text>
</comment>
<evidence type="ECO:0000313" key="3">
    <source>
        <dbReference type="EMBL" id="GBN58943.1"/>
    </source>
</evidence>
<dbReference type="EMBL" id="BGPR01136923">
    <property type="protein sequence ID" value="GBN58943.1"/>
    <property type="molecule type" value="Genomic_DNA"/>
</dbReference>
<accession>A0A4Y2Q779</accession>
<organism evidence="3 4">
    <name type="scientific">Araneus ventricosus</name>
    <name type="common">Orbweaver spider</name>
    <name type="synonym">Epeira ventricosa</name>
    <dbReference type="NCBI Taxonomy" id="182803"/>
    <lineage>
        <taxon>Eukaryota</taxon>
        <taxon>Metazoa</taxon>
        <taxon>Ecdysozoa</taxon>
        <taxon>Arthropoda</taxon>
        <taxon>Chelicerata</taxon>
        <taxon>Arachnida</taxon>
        <taxon>Araneae</taxon>
        <taxon>Araneomorphae</taxon>
        <taxon>Entelegynae</taxon>
        <taxon>Araneoidea</taxon>
        <taxon>Araneidae</taxon>
        <taxon>Araneus</taxon>
    </lineage>
</organism>